<comment type="subcellular location">
    <subcellularLocation>
        <location evidence="1">Nucleus</location>
    </subcellularLocation>
</comment>
<dbReference type="InterPro" id="IPR009071">
    <property type="entry name" value="HMG_box_dom"/>
</dbReference>
<feature type="region of interest" description="Disordered" evidence="6">
    <location>
        <begin position="139"/>
        <end position="170"/>
    </location>
</feature>
<dbReference type="GO" id="GO:0000785">
    <property type="term" value="C:chromatin"/>
    <property type="evidence" value="ECO:0007669"/>
    <property type="project" value="UniProtKB-ARBA"/>
</dbReference>
<dbReference type="SMART" id="SM00398">
    <property type="entry name" value="HMG"/>
    <property type="match status" value="1"/>
</dbReference>
<evidence type="ECO:0000256" key="1">
    <source>
        <dbReference type="ARBA" id="ARBA00004123"/>
    </source>
</evidence>
<dbReference type="InterPro" id="IPR031061">
    <property type="entry name" value="HMGB_plant"/>
</dbReference>
<dbReference type="AlphaFoldDB" id="A0AA35VQ36"/>
<evidence type="ECO:0000313" key="8">
    <source>
        <dbReference type="EMBL" id="CAI9265362.1"/>
    </source>
</evidence>
<dbReference type="InterPro" id="IPR036910">
    <property type="entry name" value="HMG_box_dom_sf"/>
</dbReference>
<dbReference type="GO" id="GO:0005634">
    <property type="term" value="C:nucleus"/>
    <property type="evidence" value="ECO:0007669"/>
    <property type="project" value="UniProtKB-SubCell"/>
</dbReference>
<protein>
    <recommendedName>
        <fullName evidence="7">HMG box domain-containing protein</fullName>
    </recommendedName>
</protein>
<feature type="domain" description="HMG box" evidence="7">
    <location>
        <begin position="70"/>
        <end position="139"/>
    </location>
</feature>
<keyword evidence="9" id="KW-1185">Reference proteome</keyword>
<feature type="region of interest" description="Disordered" evidence="6">
    <location>
        <begin position="38"/>
        <end position="75"/>
    </location>
</feature>
<dbReference type="GO" id="GO:0003682">
    <property type="term" value="F:chromatin binding"/>
    <property type="evidence" value="ECO:0007669"/>
    <property type="project" value="UniProtKB-ARBA"/>
</dbReference>
<evidence type="ECO:0000259" key="7">
    <source>
        <dbReference type="PROSITE" id="PS50118"/>
    </source>
</evidence>
<dbReference type="PROSITE" id="PS50118">
    <property type="entry name" value="HMG_BOX_2"/>
    <property type="match status" value="1"/>
</dbReference>
<feature type="compositionally biased region" description="Basic and acidic residues" evidence="6">
    <location>
        <begin position="42"/>
        <end position="60"/>
    </location>
</feature>
<sequence>MQCSHVHFPLTIRNVQTRSQFQNIDEEMRGPKITANIAQKKLNPEATKKAKADKSVAKKEKASKKNPGAPKRPPSAFFVFMEEFRKEYKENFPDNKSVSIVAKEGGVKWKAMSDSEKAPYVEKAAVKKAEYGIVLKQFNHDLNENSKEKSGSTSKSSSDSHDDVEQEASS</sequence>
<evidence type="ECO:0000256" key="2">
    <source>
        <dbReference type="ARBA" id="ARBA00008774"/>
    </source>
</evidence>
<dbReference type="CDD" id="cd22005">
    <property type="entry name" value="HMG-box_AtHMGB1-like"/>
    <property type="match status" value="1"/>
</dbReference>
<dbReference type="GO" id="GO:0030527">
    <property type="term" value="F:structural constituent of chromatin"/>
    <property type="evidence" value="ECO:0007669"/>
    <property type="project" value="UniProtKB-ARBA"/>
</dbReference>
<organism evidence="8 9">
    <name type="scientific">Lactuca saligna</name>
    <name type="common">Willowleaf lettuce</name>
    <dbReference type="NCBI Taxonomy" id="75948"/>
    <lineage>
        <taxon>Eukaryota</taxon>
        <taxon>Viridiplantae</taxon>
        <taxon>Streptophyta</taxon>
        <taxon>Embryophyta</taxon>
        <taxon>Tracheophyta</taxon>
        <taxon>Spermatophyta</taxon>
        <taxon>Magnoliopsida</taxon>
        <taxon>eudicotyledons</taxon>
        <taxon>Gunneridae</taxon>
        <taxon>Pentapetalae</taxon>
        <taxon>asterids</taxon>
        <taxon>campanulids</taxon>
        <taxon>Asterales</taxon>
        <taxon>Asteraceae</taxon>
        <taxon>Cichorioideae</taxon>
        <taxon>Cichorieae</taxon>
        <taxon>Lactucinae</taxon>
        <taxon>Lactuca</taxon>
    </lineage>
</organism>
<dbReference type="Pfam" id="PF00505">
    <property type="entry name" value="HMG_box"/>
    <property type="match status" value="1"/>
</dbReference>
<feature type="compositionally biased region" description="Basic and acidic residues" evidence="6">
    <location>
        <begin position="139"/>
        <end position="150"/>
    </location>
</feature>
<evidence type="ECO:0000256" key="6">
    <source>
        <dbReference type="SAM" id="MobiDB-lite"/>
    </source>
</evidence>
<gene>
    <name evidence="8" type="ORF">LSALG_LOCUS5973</name>
</gene>
<dbReference type="SUPFAM" id="SSF47095">
    <property type="entry name" value="HMG-box"/>
    <property type="match status" value="1"/>
</dbReference>
<comment type="similarity">
    <text evidence="2">Belongs to the HMGB family.</text>
</comment>
<evidence type="ECO:0000313" key="9">
    <source>
        <dbReference type="Proteomes" id="UP001177003"/>
    </source>
</evidence>
<evidence type="ECO:0000256" key="3">
    <source>
        <dbReference type="ARBA" id="ARBA00023125"/>
    </source>
</evidence>
<dbReference type="GO" id="GO:0006325">
    <property type="term" value="P:chromatin organization"/>
    <property type="evidence" value="ECO:0007669"/>
    <property type="project" value="UniProtKB-ARBA"/>
</dbReference>
<evidence type="ECO:0000256" key="5">
    <source>
        <dbReference type="PROSITE-ProRule" id="PRU00267"/>
    </source>
</evidence>
<dbReference type="PANTHER" id="PTHR46261:SF32">
    <property type="entry name" value="HIGH MOBILITY GROUP B PROTEIN 3-LIKE"/>
    <property type="match status" value="1"/>
</dbReference>
<evidence type="ECO:0000256" key="4">
    <source>
        <dbReference type="ARBA" id="ARBA00023242"/>
    </source>
</evidence>
<accession>A0AA35VQ36</accession>
<dbReference type="EMBL" id="OX465086">
    <property type="protein sequence ID" value="CAI9265362.1"/>
    <property type="molecule type" value="Genomic_DNA"/>
</dbReference>
<keyword evidence="4 5" id="KW-0539">Nucleus</keyword>
<feature type="DNA-binding region" description="HMG box" evidence="5">
    <location>
        <begin position="70"/>
        <end position="139"/>
    </location>
</feature>
<reference evidence="8" key="1">
    <citation type="submission" date="2023-04" db="EMBL/GenBank/DDBJ databases">
        <authorList>
            <person name="Vijverberg K."/>
            <person name="Xiong W."/>
            <person name="Schranz E."/>
        </authorList>
    </citation>
    <scope>NUCLEOTIDE SEQUENCE</scope>
</reference>
<dbReference type="Gene3D" id="1.10.30.10">
    <property type="entry name" value="High mobility group box domain"/>
    <property type="match status" value="1"/>
</dbReference>
<dbReference type="Proteomes" id="UP001177003">
    <property type="component" value="Chromosome 0"/>
</dbReference>
<proteinExistence type="inferred from homology"/>
<name>A0AA35VQ36_LACSI</name>
<keyword evidence="3 5" id="KW-0238">DNA-binding</keyword>
<dbReference type="GO" id="GO:0003677">
    <property type="term" value="F:DNA binding"/>
    <property type="evidence" value="ECO:0007669"/>
    <property type="project" value="UniProtKB-UniRule"/>
</dbReference>
<dbReference type="PANTHER" id="PTHR46261">
    <property type="entry name" value="HIGH MOBILITY GROUP B PROTEIN 4-RELATED"/>
    <property type="match status" value="1"/>
</dbReference>